<feature type="transmembrane region" description="Helical" evidence="1">
    <location>
        <begin position="24"/>
        <end position="45"/>
    </location>
</feature>
<feature type="transmembrane region" description="Helical" evidence="1">
    <location>
        <begin position="84"/>
        <end position="106"/>
    </location>
</feature>
<evidence type="ECO:0000313" key="2">
    <source>
        <dbReference type="EMBL" id="MFD1948047.1"/>
    </source>
</evidence>
<evidence type="ECO:0000313" key="3">
    <source>
        <dbReference type="Proteomes" id="UP001597351"/>
    </source>
</evidence>
<sequence length="248" mass="25667">MTETAAPSRPAAPRNTPTAPVRRVVVWLTLGSFSIAALMGIVALLGGGAFGEREGQVLLTTLIVGCTSVAMLCYLATAGSRFQVVGAVGGVAVLLPATIALLLTWNSDAWDTEATFKTFGIGLTVALTLAQLSLLLGVAGDRRRLQTVLWPTVALAVALAGIITATILTEPDGDVVFRALGVIAILDVLGTLTTLALAVFGNRRPDEPGAAVRVPARLEAALGAAVRDSGRTRDDVVAEALEDWLSSR</sequence>
<feature type="transmembrane region" description="Helical" evidence="1">
    <location>
        <begin position="57"/>
        <end position="77"/>
    </location>
</feature>
<accession>A0ABW4TN36</accession>
<feature type="transmembrane region" description="Helical" evidence="1">
    <location>
        <begin position="175"/>
        <end position="200"/>
    </location>
</feature>
<gene>
    <name evidence="2" type="ORF">ACFSDE_14700</name>
</gene>
<protein>
    <submittedName>
        <fullName evidence="2">Uncharacterized protein</fullName>
    </submittedName>
</protein>
<keyword evidence="3" id="KW-1185">Reference proteome</keyword>
<dbReference type="RefSeq" id="WP_343919718.1">
    <property type="nucleotide sequence ID" value="NZ_BAAAJT010000002.1"/>
</dbReference>
<feature type="transmembrane region" description="Helical" evidence="1">
    <location>
        <begin position="148"/>
        <end position="169"/>
    </location>
</feature>
<comment type="caution">
    <text evidence="2">The sequence shown here is derived from an EMBL/GenBank/DDBJ whole genome shotgun (WGS) entry which is preliminary data.</text>
</comment>
<keyword evidence="1" id="KW-1133">Transmembrane helix</keyword>
<dbReference type="Proteomes" id="UP001597351">
    <property type="component" value="Unassembled WGS sequence"/>
</dbReference>
<keyword evidence="1" id="KW-0812">Transmembrane</keyword>
<dbReference type="EMBL" id="JBHUGD010000003">
    <property type="protein sequence ID" value="MFD1948047.1"/>
    <property type="molecule type" value="Genomic_DNA"/>
</dbReference>
<proteinExistence type="predicted"/>
<evidence type="ECO:0000256" key="1">
    <source>
        <dbReference type="SAM" id="Phobius"/>
    </source>
</evidence>
<feature type="transmembrane region" description="Helical" evidence="1">
    <location>
        <begin position="118"/>
        <end position="136"/>
    </location>
</feature>
<organism evidence="2 3">
    <name type="scientific">Nocardioides aestuarii</name>
    <dbReference type="NCBI Taxonomy" id="252231"/>
    <lineage>
        <taxon>Bacteria</taxon>
        <taxon>Bacillati</taxon>
        <taxon>Actinomycetota</taxon>
        <taxon>Actinomycetes</taxon>
        <taxon>Propionibacteriales</taxon>
        <taxon>Nocardioidaceae</taxon>
        <taxon>Nocardioides</taxon>
    </lineage>
</organism>
<reference evidence="3" key="1">
    <citation type="journal article" date="2019" name="Int. J. Syst. Evol. Microbiol.">
        <title>The Global Catalogue of Microorganisms (GCM) 10K type strain sequencing project: providing services to taxonomists for standard genome sequencing and annotation.</title>
        <authorList>
            <consortium name="The Broad Institute Genomics Platform"/>
            <consortium name="The Broad Institute Genome Sequencing Center for Infectious Disease"/>
            <person name="Wu L."/>
            <person name="Ma J."/>
        </authorList>
    </citation>
    <scope>NUCLEOTIDE SEQUENCE [LARGE SCALE GENOMIC DNA]</scope>
    <source>
        <strain evidence="3">CGMCC 1.12477</strain>
    </source>
</reference>
<keyword evidence="1" id="KW-0472">Membrane</keyword>
<name>A0ABW4TN36_9ACTN</name>